<comment type="caution">
    <text evidence="2">The sequence shown here is derived from an EMBL/GenBank/DDBJ whole genome shotgun (WGS) entry which is preliminary data.</text>
</comment>
<accession>A0ABX2BIC2</accession>
<protein>
    <submittedName>
        <fullName evidence="2">DUF3331 domain-containing protein</fullName>
    </submittedName>
</protein>
<dbReference type="Pfam" id="PF11811">
    <property type="entry name" value="DUF3331"/>
    <property type="match status" value="1"/>
</dbReference>
<reference evidence="2 3" key="1">
    <citation type="submission" date="2019-11" db="EMBL/GenBank/DDBJ databases">
        <title>Metabolism of dissolved organic matter in forest soils.</title>
        <authorList>
            <person name="Cyle K.T."/>
            <person name="Wilhelm R.C."/>
            <person name="Martinez C.E."/>
        </authorList>
    </citation>
    <scope>NUCLEOTIDE SEQUENCE [LARGE SCALE GENOMIC DNA]</scope>
    <source>
        <strain evidence="2 3">1N</strain>
    </source>
</reference>
<gene>
    <name evidence="2" type="ORF">GNZ12_04185</name>
</gene>
<dbReference type="InterPro" id="IPR021769">
    <property type="entry name" value="DUF3331"/>
</dbReference>
<evidence type="ECO:0000313" key="3">
    <source>
        <dbReference type="Proteomes" id="UP000652198"/>
    </source>
</evidence>
<feature type="region of interest" description="Disordered" evidence="1">
    <location>
        <begin position="135"/>
        <end position="159"/>
    </location>
</feature>
<dbReference type="Proteomes" id="UP000652198">
    <property type="component" value="Unassembled WGS sequence"/>
</dbReference>
<keyword evidence="3" id="KW-1185">Reference proteome</keyword>
<evidence type="ECO:0000313" key="2">
    <source>
        <dbReference type="EMBL" id="NPT40521.1"/>
    </source>
</evidence>
<evidence type="ECO:0000256" key="1">
    <source>
        <dbReference type="SAM" id="MobiDB-lite"/>
    </source>
</evidence>
<feature type="compositionally biased region" description="Basic residues" evidence="1">
    <location>
        <begin position="144"/>
        <end position="159"/>
    </location>
</feature>
<sequence>MAALHASRDPWTHVVRLLEVGSDEKAGLERFRRVKESDPQAIDSSATTKVSVTGRTTERTVTVMWCNPTIGYYGAQTWCLRFAQEQGICQMSGEEIRPGDSVFRPRCGSPPPINAKAMILARNVHVPPIEDMPVKARAAARSQMTRRRREAKPARQARK</sequence>
<name>A0ABX2BIC2_9BURK</name>
<dbReference type="EMBL" id="WOEY01000017">
    <property type="protein sequence ID" value="NPT40521.1"/>
    <property type="molecule type" value="Genomic_DNA"/>
</dbReference>
<dbReference type="RefSeq" id="WP_172309152.1">
    <property type="nucleotide sequence ID" value="NZ_WOEY01000017.1"/>
</dbReference>
<proteinExistence type="predicted"/>
<organism evidence="2 3">
    <name type="scientific">Paraburkholderia solitsugae</name>
    <dbReference type="NCBI Taxonomy" id="2675748"/>
    <lineage>
        <taxon>Bacteria</taxon>
        <taxon>Pseudomonadati</taxon>
        <taxon>Pseudomonadota</taxon>
        <taxon>Betaproteobacteria</taxon>
        <taxon>Burkholderiales</taxon>
        <taxon>Burkholderiaceae</taxon>
        <taxon>Paraburkholderia</taxon>
    </lineage>
</organism>